<name>A0AAW0UB76_SCYPA</name>
<accession>A0AAW0UB76</accession>
<dbReference type="AlphaFoldDB" id="A0AAW0UB76"/>
<feature type="chain" id="PRO_5043373639" evidence="2">
    <location>
        <begin position="24"/>
        <end position="322"/>
    </location>
</feature>
<dbReference type="GO" id="GO:0007229">
    <property type="term" value="P:integrin-mediated signaling pathway"/>
    <property type="evidence" value="ECO:0007669"/>
    <property type="project" value="TreeGrafter"/>
</dbReference>
<evidence type="ECO:0000256" key="1">
    <source>
        <dbReference type="PROSITE-ProRule" id="PRU00803"/>
    </source>
</evidence>
<comment type="caution">
    <text evidence="3">The sequence shown here is derived from an EMBL/GenBank/DDBJ whole genome shotgun (WGS) entry which is preliminary data.</text>
</comment>
<dbReference type="GO" id="GO:0098609">
    <property type="term" value="P:cell-cell adhesion"/>
    <property type="evidence" value="ECO:0007669"/>
    <property type="project" value="TreeGrafter"/>
</dbReference>
<keyword evidence="4" id="KW-1185">Reference proteome</keyword>
<dbReference type="InterPro" id="IPR013519">
    <property type="entry name" value="Int_alpha_beta-p"/>
</dbReference>
<sequence length="322" mass="34869">MGARPCVVLVVMVVVATVRWGQAFNVLPVGLRSFSGPPGSQFGFSVALWKDVKNVKRVVVGAPSGNQTWANITFPLGAAYLCEPHLGTTDDDDDQGGGGGACHVQPNLTPENDSIYTRRLLSFYRYTLEHYGMALGQTLVAEKGEGTKMMVCSPRYPEYFRDNYIVNNGMCYVMQDPTDVAAVKPPYNKAFKTSLTGYSVASAEDNIVMGGPMAIHGCGLVINCVKGRCGPFTTKFETGNTDKETISKKKACSDTYQGWAVQLARFGGPSNPLTIAASSPKTRNYKGQISFFPVQMKSWQDPLHVIEGEETGVLFGYALASP</sequence>
<protein>
    <submittedName>
        <fullName evidence="3">Uncharacterized protein</fullName>
    </submittedName>
</protein>
<dbReference type="GO" id="GO:0008305">
    <property type="term" value="C:integrin complex"/>
    <property type="evidence" value="ECO:0007669"/>
    <property type="project" value="TreeGrafter"/>
</dbReference>
<dbReference type="PANTHER" id="PTHR23220:SF122">
    <property type="entry name" value="INTEGRIN ALPHA-PS1"/>
    <property type="match status" value="1"/>
</dbReference>
<keyword evidence="2" id="KW-0732">Signal</keyword>
<dbReference type="EMBL" id="JARAKH010000014">
    <property type="protein sequence ID" value="KAK8397363.1"/>
    <property type="molecule type" value="Genomic_DNA"/>
</dbReference>
<proteinExistence type="predicted"/>
<evidence type="ECO:0000313" key="4">
    <source>
        <dbReference type="Proteomes" id="UP001487740"/>
    </source>
</evidence>
<gene>
    <name evidence="3" type="ORF">O3P69_004820</name>
</gene>
<organism evidence="3 4">
    <name type="scientific">Scylla paramamosain</name>
    <name type="common">Mud crab</name>
    <dbReference type="NCBI Taxonomy" id="85552"/>
    <lineage>
        <taxon>Eukaryota</taxon>
        <taxon>Metazoa</taxon>
        <taxon>Ecdysozoa</taxon>
        <taxon>Arthropoda</taxon>
        <taxon>Crustacea</taxon>
        <taxon>Multicrustacea</taxon>
        <taxon>Malacostraca</taxon>
        <taxon>Eumalacostraca</taxon>
        <taxon>Eucarida</taxon>
        <taxon>Decapoda</taxon>
        <taxon>Pleocyemata</taxon>
        <taxon>Brachyura</taxon>
        <taxon>Eubrachyura</taxon>
        <taxon>Portunoidea</taxon>
        <taxon>Portunidae</taxon>
        <taxon>Portuninae</taxon>
        <taxon>Scylla</taxon>
    </lineage>
</organism>
<evidence type="ECO:0000313" key="3">
    <source>
        <dbReference type="EMBL" id="KAK8397363.1"/>
    </source>
</evidence>
<reference evidence="3 4" key="1">
    <citation type="submission" date="2023-03" db="EMBL/GenBank/DDBJ databases">
        <title>High-quality genome of Scylla paramamosain provides insights in environmental adaptation.</title>
        <authorList>
            <person name="Zhang L."/>
        </authorList>
    </citation>
    <scope>NUCLEOTIDE SEQUENCE [LARGE SCALE GENOMIC DNA]</scope>
    <source>
        <strain evidence="3">LZ_2023a</strain>
        <tissue evidence="3">Muscle</tissue>
    </source>
</reference>
<dbReference type="PROSITE" id="PS51470">
    <property type="entry name" value="FG_GAP"/>
    <property type="match status" value="1"/>
</dbReference>
<dbReference type="InterPro" id="IPR028994">
    <property type="entry name" value="Integrin_alpha_N"/>
</dbReference>
<evidence type="ECO:0000256" key="2">
    <source>
        <dbReference type="SAM" id="SignalP"/>
    </source>
</evidence>
<dbReference type="SUPFAM" id="SSF69318">
    <property type="entry name" value="Integrin alpha N-terminal domain"/>
    <property type="match status" value="1"/>
</dbReference>
<feature type="repeat" description="FG-GAP" evidence="1">
    <location>
        <begin position="29"/>
        <end position="91"/>
    </location>
</feature>
<dbReference type="Gene3D" id="2.130.10.130">
    <property type="entry name" value="Integrin alpha, N-terminal"/>
    <property type="match status" value="1"/>
</dbReference>
<dbReference type="GO" id="GO:0007160">
    <property type="term" value="P:cell-matrix adhesion"/>
    <property type="evidence" value="ECO:0007669"/>
    <property type="project" value="TreeGrafter"/>
</dbReference>
<dbReference type="GO" id="GO:0033627">
    <property type="term" value="P:cell adhesion mediated by integrin"/>
    <property type="evidence" value="ECO:0007669"/>
    <property type="project" value="TreeGrafter"/>
</dbReference>
<dbReference type="GO" id="GO:0005178">
    <property type="term" value="F:integrin binding"/>
    <property type="evidence" value="ECO:0007669"/>
    <property type="project" value="TreeGrafter"/>
</dbReference>
<dbReference type="Proteomes" id="UP001487740">
    <property type="component" value="Unassembled WGS sequence"/>
</dbReference>
<dbReference type="PANTHER" id="PTHR23220">
    <property type="entry name" value="INTEGRIN ALPHA"/>
    <property type="match status" value="1"/>
</dbReference>
<feature type="signal peptide" evidence="2">
    <location>
        <begin position="1"/>
        <end position="23"/>
    </location>
</feature>
<dbReference type="GO" id="GO:0009897">
    <property type="term" value="C:external side of plasma membrane"/>
    <property type="evidence" value="ECO:0007669"/>
    <property type="project" value="TreeGrafter"/>
</dbReference>